<dbReference type="Gene3D" id="1.10.287.100">
    <property type="match status" value="1"/>
</dbReference>
<keyword evidence="4" id="KW-0539">Nucleus</keyword>
<dbReference type="SUPFAM" id="SSF50784">
    <property type="entry name" value="Transcription factor IIA (TFIIA), beta-barrel domain"/>
    <property type="match status" value="1"/>
</dbReference>
<dbReference type="InterPro" id="IPR009088">
    <property type="entry name" value="TFIIA_b-brl"/>
</dbReference>
<proteinExistence type="inferred from homology"/>
<sequence>MSNKIVPEFEEYGVSEDVLAQLQNKWESKVIASHVADFEVVNVPPPQAPQHHPYPAHSMHTMMPGNPYAAAPANPYAAAAAAAPPPGVNVKAEPLDARYMLHNPPMAYALPHLPGPPINGARPPAAPNYGGQTSILSFPPGPPPAQAHSTNANGTGAGVPLGQAYVPTRPAGPAVTPTSATPAPVATSGGGGSGGRIPQLDGPPSEEEESDDESATPPPFAPRSSHPSLPQPQASAGSSARASTSASADSEAINSDLDDSDTGDEEEADDGAAGESDIVFCTYDKVARVKNKWKCILKDGMIHVNGRDYLFSKCTGEFEW</sequence>
<dbReference type="CDD" id="cd07976">
    <property type="entry name" value="TFIIA_alpha_beta_like"/>
    <property type="match status" value="1"/>
</dbReference>
<dbReference type="GO" id="GO:0005672">
    <property type="term" value="C:transcription factor TFIIA complex"/>
    <property type="evidence" value="ECO:0007669"/>
    <property type="project" value="InterPro"/>
</dbReference>
<feature type="compositionally biased region" description="Low complexity" evidence="5">
    <location>
        <begin position="234"/>
        <end position="252"/>
    </location>
</feature>
<organism evidence="6 7">
    <name type="scientific">Gymnopus androsaceus JB14</name>
    <dbReference type="NCBI Taxonomy" id="1447944"/>
    <lineage>
        <taxon>Eukaryota</taxon>
        <taxon>Fungi</taxon>
        <taxon>Dikarya</taxon>
        <taxon>Basidiomycota</taxon>
        <taxon>Agaricomycotina</taxon>
        <taxon>Agaricomycetes</taxon>
        <taxon>Agaricomycetidae</taxon>
        <taxon>Agaricales</taxon>
        <taxon>Marasmiineae</taxon>
        <taxon>Omphalotaceae</taxon>
        <taxon>Gymnopus</taxon>
    </lineage>
</organism>
<evidence type="ECO:0008006" key="8">
    <source>
        <dbReference type="Google" id="ProtNLM"/>
    </source>
</evidence>
<dbReference type="GO" id="GO:0006367">
    <property type="term" value="P:transcription initiation at RNA polymerase II promoter"/>
    <property type="evidence" value="ECO:0007669"/>
    <property type="project" value="InterPro"/>
</dbReference>
<dbReference type="Proteomes" id="UP000799118">
    <property type="component" value="Unassembled WGS sequence"/>
</dbReference>
<feature type="compositionally biased region" description="Acidic residues" evidence="5">
    <location>
        <begin position="256"/>
        <end position="272"/>
    </location>
</feature>
<feature type="region of interest" description="Disordered" evidence="5">
    <location>
        <begin position="118"/>
        <end position="273"/>
    </location>
</feature>
<evidence type="ECO:0000256" key="1">
    <source>
        <dbReference type="ARBA" id="ARBA00004123"/>
    </source>
</evidence>
<feature type="compositionally biased region" description="Low complexity" evidence="5">
    <location>
        <begin position="171"/>
        <end position="187"/>
    </location>
</feature>
<evidence type="ECO:0000256" key="3">
    <source>
        <dbReference type="ARBA" id="ARBA00023163"/>
    </source>
</evidence>
<comment type="subcellular location">
    <subcellularLocation>
        <location evidence="1">Nucleus</location>
    </subcellularLocation>
</comment>
<dbReference type="SMART" id="SM01371">
    <property type="entry name" value="TFIIA"/>
    <property type="match status" value="1"/>
</dbReference>
<evidence type="ECO:0000256" key="4">
    <source>
        <dbReference type="ARBA" id="ARBA00023242"/>
    </source>
</evidence>
<evidence type="ECO:0000313" key="7">
    <source>
        <dbReference type="Proteomes" id="UP000799118"/>
    </source>
</evidence>
<comment type="similarity">
    <text evidence="2">Belongs to the TFIIA subunit 1 family.</text>
</comment>
<evidence type="ECO:0000313" key="6">
    <source>
        <dbReference type="EMBL" id="KAE9394270.1"/>
    </source>
</evidence>
<dbReference type="PANTHER" id="PTHR12694:SF8">
    <property type="entry name" value="TRANSCRIPTION INITIATION FACTOR IIA SUBUNIT 1"/>
    <property type="match status" value="1"/>
</dbReference>
<evidence type="ECO:0000256" key="5">
    <source>
        <dbReference type="SAM" id="MobiDB-lite"/>
    </source>
</evidence>
<dbReference type="AlphaFoldDB" id="A0A6A4H973"/>
<feature type="compositionally biased region" description="Acidic residues" evidence="5">
    <location>
        <begin position="204"/>
        <end position="214"/>
    </location>
</feature>
<dbReference type="PANTHER" id="PTHR12694">
    <property type="entry name" value="TRANSCRIPTION INITIATION FACTOR IIA SUBUNIT 1"/>
    <property type="match status" value="1"/>
</dbReference>
<keyword evidence="7" id="KW-1185">Reference proteome</keyword>
<dbReference type="Pfam" id="PF03153">
    <property type="entry name" value="TFIIA"/>
    <property type="match status" value="2"/>
</dbReference>
<dbReference type="Gene3D" id="2.30.18.10">
    <property type="entry name" value="Transcription factor IIA (TFIIA), beta-barrel domain"/>
    <property type="match status" value="1"/>
</dbReference>
<dbReference type="OrthoDB" id="6275927at2759"/>
<keyword evidence="3" id="KW-0804">Transcription</keyword>
<dbReference type="InterPro" id="IPR004855">
    <property type="entry name" value="TFIIA_asu/bsu"/>
</dbReference>
<dbReference type="EMBL" id="ML769553">
    <property type="protein sequence ID" value="KAE9394270.1"/>
    <property type="molecule type" value="Genomic_DNA"/>
</dbReference>
<reference evidence="6" key="1">
    <citation type="journal article" date="2019" name="Environ. Microbiol.">
        <title>Fungal ecological strategies reflected in gene transcription - a case study of two litter decomposers.</title>
        <authorList>
            <person name="Barbi F."/>
            <person name="Kohler A."/>
            <person name="Barry K."/>
            <person name="Baskaran P."/>
            <person name="Daum C."/>
            <person name="Fauchery L."/>
            <person name="Ihrmark K."/>
            <person name="Kuo A."/>
            <person name="LaButti K."/>
            <person name="Lipzen A."/>
            <person name="Morin E."/>
            <person name="Grigoriev I.V."/>
            <person name="Henrissat B."/>
            <person name="Lindahl B."/>
            <person name="Martin F."/>
        </authorList>
    </citation>
    <scope>NUCLEOTIDE SEQUENCE</scope>
    <source>
        <strain evidence="6">JB14</strain>
    </source>
</reference>
<protein>
    <recommendedName>
        <fullName evidence="8">Transcription factor IIA, alpha/beta subunit</fullName>
    </recommendedName>
</protein>
<evidence type="ECO:0000256" key="2">
    <source>
        <dbReference type="ARBA" id="ARBA00010059"/>
    </source>
</evidence>
<gene>
    <name evidence="6" type="ORF">BT96DRAFT_958845</name>
</gene>
<accession>A0A6A4H973</accession>
<name>A0A6A4H973_9AGAR</name>